<dbReference type="Pfam" id="PF00480">
    <property type="entry name" value="ROK"/>
    <property type="match status" value="1"/>
</dbReference>
<evidence type="ECO:0000313" key="4">
    <source>
        <dbReference type="EMBL" id="QUI22450.1"/>
    </source>
</evidence>
<dbReference type="PANTHER" id="PTHR18964">
    <property type="entry name" value="ROK (REPRESSOR, ORF, KINASE) FAMILY"/>
    <property type="match status" value="1"/>
</dbReference>
<sequence>MKRRTTADKKLIKKINTNAILNVIKQKGPISRADIAKILALNPATISSNVNDLLQTRLIEEIGIGDSSGGRRPILLRVNSKENYIIGVHTELTHVNVGMINMDGDMQVKHVYPYPKAGRELTEKDMMTIIISGIKDILFKSNVDSDKIIGIGLGMHGLVNSEKGESIFAPAFNWHHISIKQILSETFDTDIIVDNDVRVMAIGEKWFGKAKKSDNFILINLSEGIGGALVINGKLYSGNTFGAGEIGHIQVTRQPYACKCGNTGCLTTVASEEGVVDRLKELISTKDYGVFHIERLDDLTIDKIYDAAFQKNPVVVKLLTETGGYIGRSIGSLINILNPEKVILTGPMLKVKAFLMDAIKASAASTSISDNYVETKITVSSIEEDLGVIGAATLIINNLFMGIDT</sequence>
<dbReference type="AlphaFoldDB" id="A0A8J8SG71"/>
<dbReference type="EMBL" id="CP058649">
    <property type="protein sequence ID" value="QUI22450.1"/>
    <property type="molecule type" value="Genomic_DNA"/>
</dbReference>
<dbReference type="Pfam" id="PF13412">
    <property type="entry name" value="HTH_24"/>
    <property type="match status" value="1"/>
</dbReference>
<keyword evidence="5" id="KW-1185">Reference proteome</keyword>
<comment type="similarity">
    <text evidence="2">Belongs to the ROK (NagC/XylR) family.</text>
</comment>
<dbReference type="GO" id="GO:0042732">
    <property type="term" value="P:D-xylose metabolic process"/>
    <property type="evidence" value="ECO:0007669"/>
    <property type="project" value="UniProtKB-KW"/>
</dbReference>
<dbReference type="Gene3D" id="3.30.420.40">
    <property type="match status" value="2"/>
</dbReference>
<dbReference type="InterPro" id="IPR049874">
    <property type="entry name" value="ROK_cs"/>
</dbReference>
<dbReference type="SUPFAM" id="SSF46785">
    <property type="entry name" value="Winged helix' DNA-binding domain"/>
    <property type="match status" value="1"/>
</dbReference>
<accession>A0A8J8SG71</accession>
<dbReference type="Proteomes" id="UP000683246">
    <property type="component" value="Chromosome"/>
</dbReference>
<dbReference type="PROSITE" id="PS01125">
    <property type="entry name" value="ROK"/>
    <property type="match status" value="1"/>
</dbReference>
<keyword evidence="3" id="KW-0119">Carbohydrate metabolism</keyword>
<dbReference type="Gene3D" id="1.10.10.10">
    <property type="entry name" value="Winged helix-like DNA-binding domain superfamily/Winged helix DNA-binding domain"/>
    <property type="match status" value="1"/>
</dbReference>
<evidence type="ECO:0000256" key="1">
    <source>
        <dbReference type="ARBA" id="ARBA00002486"/>
    </source>
</evidence>
<proteinExistence type="inferred from homology"/>
<name>A0A8J8SG71_9FIRM</name>
<gene>
    <name evidence="4" type="ORF">HZI73_09110</name>
</gene>
<evidence type="ECO:0000256" key="3">
    <source>
        <dbReference type="ARBA" id="ARBA00022629"/>
    </source>
</evidence>
<dbReference type="InterPro" id="IPR036390">
    <property type="entry name" value="WH_DNA-bd_sf"/>
</dbReference>
<organism evidence="4 5">
    <name type="scientific">Vallitalea pronyensis</name>
    <dbReference type="NCBI Taxonomy" id="1348613"/>
    <lineage>
        <taxon>Bacteria</taxon>
        <taxon>Bacillati</taxon>
        <taxon>Bacillota</taxon>
        <taxon>Clostridia</taxon>
        <taxon>Lachnospirales</taxon>
        <taxon>Vallitaleaceae</taxon>
        <taxon>Vallitalea</taxon>
    </lineage>
</organism>
<dbReference type="InterPro" id="IPR036388">
    <property type="entry name" value="WH-like_DNA-bd_sf"/>
</dbReference>
<evidence type="ECO:0000256" key="2">
    <source>
        <dbReference type="ARBA" id="ARBA00006479"/>
    </source>
</evidence>
<dbReference type="PANTHER" id="PTHR18964:SF149">
    <property type="entry name" value="BIFUNCTIONAL UDP-N-ACETYLGLUCOSAMINE 2-EPIMERASE_N-ACETYLMANNOSAMINE KINASE"/>
    <property type="match status" value="1"/>
</dbReference>
<protein>
    <submittedName>
        <fullName evidence="4">ROK family transcriptional regulator</fullName>
    </submittedName>
</protein>
<dbReference type="RefSeq" id="WP_212697936.1">
    <property type="nucleotide sequence ID" value="NZ_CP058649.1"/>
</dbReference>
<evidence type="ECO:0000313" key="5">
    <source>
        <dbReference type="Proteomes" id="UP000683246"/>
    </source>
</evidence>
<comment type="function">
    <text evidence="1">Transcriptional repressor of xylose-utilizing enzymes.</text>
</comment>
<dbReference type="InterPro" id="IPR000600">
    <property type="entry name" value="ROK"/>
</dbReference>
<reference evidence="4" key="1">
    <citation type="submission" date="2020-07" db="EMBL/GenBank/DDBJ databases">
        <title>Vallitalea pronyensis genome.</title>
        <authorList>
            <person name="Postec A."/>
        </authorList>
    </citation>
    <scope>NUCLEOTIDE SEQUENCE</scope>
    <source>
        <strain evidence="4">FatNI3</strain>
    </source>
</reference>
<dbReference type="KEGG" id="vpy:HZI73_09110"/>
<dbReference type="InterPro" id="IPR043129">
    <property type="entry name" value="ATPase_NBD"/>
</dbReference>
<dbReference type="SUPFAM" id="SSF53067">
    <property type="entry name" value="Actin-like ATPase domain"/>
    <property type="match status" value="1"/>
</dbReference>
<keyword evidence="3" id="KW-0859">Xylose metabolism</keyword>